<evidence type="ECO:0000256" key="4">
    <source>
        <dbReference type="ARBA" id="ARBA00023136"/>
    </source>
</evidence>
<feature type="transmembrane region" description="Helical" evidence="5">
    <location>
        <begin position="67"/>
        <end position="95"/>
    </location>
</feature>
<sequence length="531" mass="60800">MEDTSTQNYFTENAQVTDPSKAKECAVNFLIFGTCFGGFFVISGLVGNTMTIAIMGRDRKKSSTINCLFMLAIADSFILLNYGAILIPNGIYAMVSEHYKRMNFYRFTWTYFTEAARIFNQVSVLITMLVTFQRYVSVCMPHRAKNLCSVKLVNILVGFSYLISIIYFLPNFFLYYLAKNSSDLLIPQVHPITKSPLYKLLYSTIGFSLLTYVIPVATLGFLSIQIIRAMRRQSLTVPPSQGASNARKDLTRSSIAIVILCLFCQSFSMANRILMWIFDKGYVQAVSCGGQLYYFMLLPHVMIVINSACNFIVYVTLSKGFMNKFQRLFATKNQVAPTKCSATRWHYRAGLGDSDITNDGPILIVKDIDLTSETPSFLLQHSIPVHLDWVGTNRQDIDTFELEHLSDRQFVRLEPPRPRIYAKIRANDGQHIFSIKLTKWNHLRPFSSLTLNEVPRLETILHQKEEREFRLAIQMTTHLAHAMSGSELLLHKEVSRGKEYPQINQFQEQLEITQFATLHAQMRMKAMLTWI</sequence>
<comment type="subcellular location">
    <subcellularLocation>
        <location evidence="1">Membrane</location>
    </subcellularLocation>
</comment>
<dbReference type="Pfam" id="PF00001">
    <property type="entry name" value="7tm_1"/>
    <property type="match status" value="1"/>
</dbReference>
<dbReference type="EMBL" id="AMQN01011142">
    <property type="status" value="NOT_ANNOTATED_CDS"/>
    <property type="molecule type" value="Genomic_DNA"/>
</dbReference>
<dbReference type="InterPro" id="IPR000276">
    <property type="entry name" value="GPCR_Rhodpsn"/>
</dbReference>
<dbReference type="GO" id="GO:0004930">
    <property type="term" value="F:G protein-coupled receptor activity"/>
    <property type="evidence" value="ECO:0007669"/>
    <property type="project" value="InterPro"/>
</dbReference>
<dbReference type="Proteomes" id="UP000014760">
    <property type="component" value="Unassembled WGS sequence"/>
</dbReference>
<feature type="transmembrane region" description="Helical" evidence="5">
    <location>
        <begin position="255"/>
        <end position="278"/>
    </location>
</feature>
<evidence type="ECO:0000256" key="3">
    <source>
        <dbReference type="ARBA" id="ARBA00022989"/>
    </source>
</evidence>
<feature type="transmembrane region" description="Helical" evidence="5">
    <location>
        <begin position="115"/>
        <end position="132"/>
    </location>
</feature>
<protein>
    <recommendedName>
        <fullName evidence="6">G-protein coupled receptors family 1 profile domain-containing protein</fullName>
    </recommendedName>
</protein>
<evidence type="ECO:0000313" key="9">
    <source>
        <dbReference type="Proteomes" id="UP000014760"/>
    </source>
</evidence>
<evidence type="ECO:0000313" key="8">
    <source>
        <dbReference type="EnsemblMetazoa" id="CapteP194782"/>
    </source>
</evidence>
<feature type="transmembrane region" description="Helical" evidence="5">
    <location>
        <begin position="293"/>
        <end position="317"/>
    </location>
</feature>
<gene>
    <name evidence="7" type="ORF">CAPTEDRAFT_194782</name>
</gene>
<feature type="transmembrane region" description="Helical" evidence="5">
    <location>
        <begin position="152"/>
        <end position="177"/>
    </location>
</feature>
<feature type="domain" description="G-protein coupled receptors family 1 profile" evidence="6">
    <location>
        <begin position="47"/>
        <end position="314"/>
    </location>
</feature>
<reference evidence="7 9" key="2">
    <citation type="journal article" date="2013" name="Nature">
        <title>Insights into bilaterian evolution from three spiralian genomes.</title>
        <authorList>
            <person name="Simakov O."/>
            <person name="Marletaz F."/>
            <person name="Cho S.J."/>
            <person name="Edsinger-Gonzales E."/>
            <person name="Havlak P."/>
            <person name="Hellsten U."/>
            <person name="Kuo D.H."/>
            <person name="Larsson T."/>
            <person name="Lv J."/>
            <person name="Arendt D."/>
            <person name="Savage R."/>
            <person name="Osoegawa K."/>
            <person name="de Jong P."/>
            <person name="Grimwood J."/>
            <person name="Chapman J.A."/>
            <person name="Shapiro H."/>
            <person name="Aerts A."/>
            <person name="Otillar R.P."/>
            <person name="Terry A.Y."/>
            <person name="Boore J.L."/>
            <person name="Grigoriev I.V."/>
            <person name="Lindberg D.R."/>
            <person name="Seaver E.C."/>
            <person name="Weisblat D.A."/>
            <person name="Putnam N.H."/>
            <person name="Rokhsar D.S."/>
        </authorList>
    </citation>
    <scope>NUCLEOTIDE SEQUENCE</scope>
    <source>
        <strain evidence="7 9">I ESC-2004</strain>
    </source>
</reference>
<evidence type="ECO:0000256" key="1">
    <source>
        <dbReference type="ARBA" id="ARBA00004370"/>
    </source>
</evidence>
<evidence type="ECO:0000259" key="6">
    <source>
        <dbReference type="PROSITE" id="PS50262"/>
    </source>
</evidence>
<evidence type="ECO:0000256" key="5">
    <source>
        <dbReference type="SAM" id="Phobius"/>
    </source>
</evidence>
<keyword evidence="3 5" id="KW-1133">Transmembrane helix</keyword>
<accession>R7TST6</accession>
<feature type="transmembrane region" description="Helical" evidence="5">
    <location>
        <begin position="29"/>
        <end position="55"/>
    </location>
</feature>
<dbReference type="PANTHER" id="PTHR46641:SF2">
    <property type="entry name" value="FMRFAMIDE RECEPTOR"/>
    <property type="match status" value="1"/>
</dbReference>
<dbReference type="EMBL" id="KB308715">
    <property type="protein sequence ID" value="ELT96953.1"/>
    <property type="molecule type" value="Genomic_DNA"/>
</dbReference>
<dbReference type="EMBL" id="AMQN01011141">
    <property type="status" value="NOT_ANNOTATED_CDS"/>
    <property type="molecule type" value="Genomic_DNA"/>
</dbReference>
<dbReference type="EnsemblMetazoa" id="CapteT194782">
    <property type="protein sequence ID" value="CapteP194782"/>
    <property type="gene ID" value="CapteG194782"/>
</dbReference>
<evidence type="ECO:0000313" key="7">
    <source>
        <dbReference type="EMBL" id="ELT96953.1"/>
    </source>
</evidence>
<dbReference type="HOGENOM" id="CLU_513137_0_0_1"/>
<name>R7TST6_CAPTE</name>
<keyword evidence="9" id="KW-1185">Reference proteome</keyword>
<dbReference type="SUPFAM" id="SSF81321">
    <property type="entry name" value="Family A G protein-coupled receptor-like"/>
    <property type="match status" value="1"/>
</dbReference>
<dbReference type="PROSITE" id="PS50262">
    <property type="entry name" value="G_PROTEIN_RECEP_F1_2"/>
    <property type="match status" value="1"/>
</dbReference>
<keyword evidence="2 5" id="KW-0812">Transmembrane</keyword>
<evidence type="ECO:0000256" key="2">
    <source>
        <dbReference type="ARBA" id="ARBA00022692"/>
    </source>
</evidence>
<dbReference type="CDD" id="cd14978">
    <property type="entry name" value="7tmA_FMRFamide_R-like"/>
    <property type="match status" value="1"/>
</dbReference>
<reference evidence="8" key="3">
    <citation type="submission" date="2015-06" db="UniProtKB">
        <authorList>
            <consortium name="EnsemblMetazoa"/>
        </authorList>
    </citation>
    <scope>IDENTIFICATION</scope>
</reference>
<organism evidence="7">
    <name type="scientific">Capitella teleta</name>
    <name type="common">Polychaete worm</name>
    <dbReference type="NCBI Taxonomy" id="283909"/>
    <lineage>
        <taxon>Eukaryota</taxon>
        <taxon>Metazoa</taxon>
        <taxon>Spiralia</taxon>
        <taxon>Lophotrochozoa</taxon>
        <taxon>Annelida</taxon>
        <taxon>Polychaeta</taxon>
        <taxon>Sedentaria</taxon>
        <taxon>Scolecida</taxon>
        <taxon>Capitellidae</taxon>
        <taxon>Capitella</taxon>
    </lineage>
</organism>
<dbReference type="InterPro" id="IPR052954">
    <property type="entry name" value="GPCR-Ligand_Int"/>
</dbReference>
<reference evidence="9" key="1">
    <citation type="submission" date="2012-12" db="EMBL/GenBank/DDBJ databases">
        <authorList>
            <person name="Hellsten U."/>
            <person name="Grimwood J."/>
            <person name="Chapman J.A."/>
            <person name="Shapiro H."/>
            <person name="Aerts A."/>
            <person name="Otillar R.P."/>
            <person name="Terry A.Y."/>
            <person name="Boore J.L."/>
            <person name="Simakov O."/>
            <person name="Marletaz F."/>
            <person name="Cho S.-J."/>
            <person name="Edsinger-Gonzales E."/>
            <person name="Havlak P."/>
            <person name="Kuo D.-H."/>
            <person name="Larsson T."/>
            <person name="Lv J."/>
            <person name="Arendt D."/>
            <person name="Savage R."/>
            <person name="Osoegawa K."/>
            <person name="de Jong P."/>
            <person name="Lindberg D.R."/>
            <person name="Seaver E.C."/>
            <person name="Weisblat D.A."/>
            <person name="Putnam N.H."/>
            <person name="Grigoriev I.V."/>
            <person name="Rokhsar D.S."/>
        </authorList>
    </citation>
    <scope>NUCLEOTIDE SEQUENCE</scope>
    <source>
        <strain evidence="9">I ESC-2004</strain>
    </source>
</reference>
<keyword evidence="4 5" id="KW-0472">Membrane</keyword>
<dbReference type="AlphaFoldDB" id="R7TST6"/>
<proteinExistence type="predicted"/>
<dbReference type="PANTHER" id="PTHR46641">
    <property type="entry name" value="FMRFAMIDE RECEPTOR-RELATED"/>
    <property type="match status" value="1"/>
</dbReference>
<feature type="transmembrane region" description="Helical" evidence="5">
    <location>
        <begin position="197"/>
        <end position="222"/>
    </location>
</feature>
<dbReference type="InterPro" id="IPR017452">
    <property type="entry name" value="GPCR_Rhodpsn_7TM"/>
</dbReference>
<dbReference type="STRING" id="283909.R7TST6"/>
<dbReference type="GO" id="GO:0016020">
    <property type="term" value="C:membrane"/>
    <property type="evidence" value="ECO:0007669"/>
    <property type="project" value="UniProtKB-SubCell"/>
</dbReference>
<dbReference type="Gene3D" id="1.20.1070.10">
    <property type="entry name" value="Rhodopsin 7-helix transmembrane proteins"/>
    <property type="match status" value="1"/>
</dbReference>